<reference evidence="3" key="1">
    <citation type="journal article" date="2019" name="Int. J. Syst. Evol. Microbiol.">
        <title>The Global Catalogue of Microorganisms (GCM) 10K type strain sequencing project: providing services to taxonomists for standard genome sequencing and annotation.</title>
        <authorList>
            <consortium name="The Broad Institute Genomics Platform"/>
            <consortium name="The Broad Institute Genome Sequencing Center for Infectious Disease"/>
            <person name="Wu L."/>
            <person name="Ma J."/>
        </authorList>
    </citation>
    <scope>NUCLEOTIDE SEQUENCE [LARGE SCALE GENOMIC DNA]</scope>
    <source>
        <strain evidence="3">CCUG 54527</strain>
    </source>
</reference>
<dbReference type="Proteomes" id="UP001596170">
    <property type="component" value="Unassembled WGS sequence"/>
</dbReference>
<evidence type="ECO:0000313" key="2">
    <source>
        <dbReference type="EMBL" id="MFC6038004.1"/>
    </source>
</evidence>
<sequence length="348" mass="40558">MNDKKFTMTVMAIFAALTLAIVSFNYWMDPLWNFGHAHAYNDVQIVTDEREQKTANQQYVSKSANTLLLGSSRSTYIHTTGFKQWDVYNYSVANLSMQEYQSMMKYAFKQNPDFDRVILGVDFFKSSTQEASAPRSIANYEAKVDKPFYRAKNLLSYDVFKYSLDNIKLSSSDDISRDRLYNRQGNAFAKKLSEEETFKQTVNKITKFEDTFYGEHYVYFPQYKKVMTNVLNTHPEAEKLVYTTPISTELFKALVYTDLLDEYEIWLRDLVDVYGGVWNFMYPNEVTNDINNYYDGHHFYPEVGDLIAARVEQGESAEVPKDFGVYVTAKNVDDHIKYVKKLVAEFQK</sequence>
<organism evidence="2 3">
    <name type="scientific">Paenisporosarcina macmurdoensis</name>
    <dbReference type="NCBI Taxonomy" id="212659"/>
    <lineage>
        <taxon>Bacteria</taxon>
        <taxon>Bacillati</taxon>
        <taxon>Bacillota</taxon>
        <taxon>Bacilli</taxon>
        <taxon>Bacillales</taxon>
        <taxon>Caryophanaceae</taxon>
        <taxon>Paenisporosarcina</taxon>
    </lineage>
</organism>
<proteinExistence type="predicted"/>
<dbReference type="EMBL" id="JBHSRI010000002">
    <property type="protein sequence ID" value="MFC6038004.1"/>
    <property type="molecule type" value="Genomic_DNA"/>
</dbReference>
<name>A0ABW1L1C8_9BACL</name>
<feature type="transmembrane region" description="Helical" evidence="1">
    <location>
        <begin position="6"/>
        <end position="27"/>
    </location>
</feature>
<keyword evidence="1" id="KW-0472">Membrane</keyword>
<comment type="caution">
    <text evidence="2">The sequence shown here is derived from an EMBL/GenBank/DDBJ whole genome shotgun (WGS) entry which is preliminary data.</text>
</comment>
<keyword evidence="1" id="KW-1133">Transmembrane helix</keyword>
<evidence type="ECO:0000313" key="3">
    <source>
        <dbReference type="Proteomes" id="UP001596170"/>
    </source>
</evidence>
<keyword evidence="3" id="KW-1185">Reference proteome</keyword>
<evidence type="ECO:0000256" key="1">
    <source>
        <dbReference type="SAM" id="Phobius"/>
    </source>
</evidence>
<keyword evidence="1" id="KW-0812">Transmembrane</keyword>
<gene>
    <name evidence="2" type="ORF">ACFPYN_00925</name>
</gene>
<protein>
    <submittedName>
        <fullName evidence="2">Uncharacterized protein</fullName>
    </submittedName>
</protein>
<dbReference type="RefSeq" id="WP_377732003.1">
    <property type="nucleotide sequence ID" value="NZ_JBHSRI010000002.1"/>
</dbReference>
<accession>A0ABW1L1C8</accession>